<proteinExistence type="predicted"/>
<comment type="caution">
    <text evidence="1">The sequence shown here is derived from an EMBL/GenBank/DDBJ whole genome shotgun (WGS) entry which is preliminary data.</text>
</comment>
<name>A0A844ZFG2_9SPHN</name>
<dbReference type="InterPro" id="IPR041881">
    <property type="entry name" value="PqqD_sf"/>
</dbReference>
<dbReference type="InterPro" id="IPR008792">
    <property type="entry name" value="PQQD"/>
</dbReference>
<evidence type="ECO:0000313" key="2">
    <source>
        <dbReference type="Proteomes" id="UP000433104"/>
    </source>
</evidence>
<keyword evidence="2" id="KW-1185">Reference proteome</keyword>
<dbReference type="AlphaFoldDB" id="A0A844ZFG2"/>
<dbReference type="Pfam" id="PF05402">
    <property type="entry name" value="PqqD"/>
    <property type="match status" value="1"/>
</dbReference>
<protein>
    <submittedName>
        <fullName evidence="1">PqqD family peptide modification chaperone</fullName>
    </submittedName>
</protein>
<dbReference type="RefSeq" id="WP_160682586.1">
    <property type="nucleotide sequence ID" value="NZ_WTYW01000002.1"/>
</dbReference>
<dbReference type="Proteomes" id="UP000433104">
    <property type="component" value="Unassembled WGS sequence"/>
</dbReference>
<sequence>MTALKKRDDRYIATEVDDELILLDMEGGELFSLTGTGREIWVAIDGTRDADAITAEVAGGYNGDKDAIESDVRTFLKELGAVGLVE</sequence>
<gene>
    <name evidence="1" type="ORF">GRI38_08435</name>
</gene>
<organism evidence="1 2">
    <name type="scientific">Parapontixanthobacter aurantiacus</name>
    <dbReference type="NCBI Taxonomy" id="1463599"/>
    <lineage>
        <taxon>Bacteria</taxon>
        <taxon>Pseudomonadati</taxon>
        <taxon>Pseudomonadota</taxon>
        <taxon>Alphaproteobacteria</taxon>
        <taxon>Sphingomonadales</taxon>
        <taxon>Erythrobacteraceae</taxon>
        <taxon>Parapontixanthobacter</taxon>
    </lineage>
</organism>
<dbReference type="OrthoDB" id="8686088at2"/>
<reference evidence="1 2" key="1">
    <citation type="submission" date="2019-12" db="EMBL/GenBank/DDBJ databases">
        <title>Genomic-based taxomic classification of the family Erythrobacteraceae.</title>
        <authorList>
            <person name="Xu L."/>
        </authorList>
    </citation>
    <scope>NUCLEOTIDE SEQUENCE [LARGE SCALE GENOMIC DNA]</scope>
    <source>
        <strain evidence="1 2">MCCC 1A09962</strain>
    </source>
</reference>
<evidence type="ECO:0000313" key="1">
    <source>
        <dbReference type="EMBL" id="MXO86053.1"/>
    </source>
</evidence>
<dbReference type="Gene3D" id="1.10.10.1150">
    <property type="entry name" value="Coenzyme PQQ synthesis protein D (PqqD)"/>
    <property type="match status" value="1"/>
</dbReference>
<accession>A0A844ZFG2</accession>
<dbReference type="EMBL" id="WTYW01000002">
    <property type="protein sequence ID" value="MXO86053.1"/>
    <property type="molecule type" value="Genomic_DNA"/>
</dbReference>